<dbReference type="PROSITE" id="PS01095">
    <property type="entry name" value="GH18_1"/>
    <property type="match status" value="1"/>
</dbReference>
<dbReference type="PROSITE" id="PS51257">
    <property type="entry name" value="PROKAR_LIPOPROTEIN"/>
    <property type="match status" value="1"/>
</dbReference>
<feature type="signal peptide" evidence="1">
    <location>
        <begin position="1"/>
        <end position="21"/>
    </location>
</feature>
<proteinExistence type="predicted"/>
<dbReference type="GO" id="GO:0004553">
    <property type="term" value="F:hydrolase activity, hydrolyzing O-glycosyl compounds"/>
    <property type="evidence" value="ECO:0007669"/>
    <property type="project" value="InterPro"/>
</dbReference>
<gene>
    <name evidence="2" type="ORF">HMPREF3185_00746</name>
</gene>
<keyword evidence="1" id="KW-0732">Signal</keyword>
<evidence type="ECO:0008006" key="4">
    <source>
        <dbReference type="Google" id="ProtNLM"/>
    </source>
</evidence>
<protein>
    <recommendedName>
        <fullName evidence="4">Endo-beta-N-acetylglucosaminidase F2</fullName>
    </recommendedName>
</protein>
<dbReference type="SUPFAM" id="SSF51445">
    <property type="entry name" value="(Trans)glycosidases"/>
    <property type="match status" value="1"/>
</dbReference>
<evidence type="ECO:0000256" key="1">
    <source>
        <dbReference type="SAM" id="SignalP"/>
    </source>
</evidence>
<keyword evidence="3" id="KW-1185">Reference proteome</keyword>
<organism evidence="2 3">
    <name type="scientific">Porphyromonas somerae</name>
    <dbReference type="NCBI Taxonomy" id="322095"/>
    <lineage>
        <taxon>Bacteria</taxon>
        <taxon>Pseudomonadati</taxon>
        <taxon>Bacteroidota</taxon>
        <taxon>Bacteroidia</taxon>
        <taxon>Bacteroidales</taxon>
        <taxon>Porphyromonadaceae</taxon>
        <taxon>Porphyromonas</taxon>
    </lineage>
</organism>
<dbReference type="InterPro" id="IPR032320">
    <property type="entry name" value="GH18_BT1044-like"/>
</dbReference>
<dbReference type="GO" id="GO:0005975">
    <property type="term" value="P:carbohydrate metabolic process"/>
    <property type="evidence" value="ECO:0007669"/>
    <property type="project" value="InterPro"/>
</dbReference>
<dbReference type="InterPro" id="IPR001579">
    <property type="entry name" value="Glyco_hydro_18_chit_AS"/>
</dbReference>
<name>A0A134BAJ0_9PORP</name>
<dbReference type="Pfam" id="PF16141">
    <property type="entry name" value="GH18_BT1044-like"/>
    <property type="match status" value="1"/>
</dbReference>
<sequence length="385" mass="42845">MKIKNILAVSALALTTLASCSKWTDMEIQHPEDLTQPNHSEAYYKALLDYKNSDHQIAFSYYSAWTGVGTNMQSSLMGLPDSVDLVSLWGGWKNPTEAQLKDLRDAQQKKGLKAMICFLVLDMGAGITPDPTDAEKAALQNGETWTHKYWGWSNEQTDEGKAARRAAVVKYANGICDLIDKYGYDGFDIDAEPNYSHPFGTNYEMWRTDVENGVPTLMTLFIETLGKRIGPMAETEAGRKKILAVDGEPDALPASHAKYFNYFIIQAYNNSVSYNNNHFQGMLRAYKDVLTVEEICKKSIFVVDFESGATTGGKAGLGQILNFALQNPVVDGVTYRKGGVGAFRVDLEYAVNTPDVVNGIDMKPVKGLSYPWWRRAIQLMNPQIK</sequence>
<dbReference type="EMBL" id="LSDK01000054">
    <property type="protein sequence ID" value="KXB76880.1"/>
    <property type="molecule type" value="Genomic_DNA"/>
</dbReference>
<accession>A0A134BAJ0</accession>
<dbReference type="Gene3D" id="3.20.20.80">
    <property type="entry name" value="Glycosidases"/>
    <property type="match status" value="1"/>
</dbReference>
<evidence type="ECO:0000313" key="3">
    <source>
        <dbReference type="Proteomes" id="UP000070224"/>
    </source>
</evidence>
<evidence type="ECO:0000313" key="2">
    <source>
        <dbReference type="EMBL" id="KXB76880.1"/>
    </source>
</evidence>
<dbReference type="Proteomes" id="UP000070224">
    <property type="component" value="Unassembled WGS sequence"/>
</dbReference>
<feature type="chain" id="PRO_5007462207" description="Endo-beta-N-acetylglucosaminidase F2" evidence="1">
    <location>
        <begin position="22"/>
        <end position="385"/>
    </location>
</feature>
<dbReference type="InterPro" id="IPR017853">
    <property type="entry name" value="GH"/>
</dbReference>
<dbReference type="PATRIC" id="fig|322095.3.peg.738"/>
<comment type="caution">
    <text evidence="2">The sequence shown here is derived from an EMBL/GenBank/DDBJ whole genome shotgun (WGS) entry which is preliminary data.</text>
</comment>
<dbReference type="STRING" id="322095.HMPREF3185_00746"/>
<dbReference type="AlphaFoldDB" id="A0A134BAJ0"/>
<reference evidence="3" key="1">
    <citation type="submission" date="2016-01" db="EMBL/GenBank/DDBJ databases">
        <authorList>
            <person name="Mitreva M."/>
            <person name="Pepin K.H."/>
            <person name="Mihindukulasuriya K.A."/>
            <person name="Fulton R."/>
            <person name="Fronick C."/>
            <person name="O'Laughlin M."/>
            <person name="Miner T."/>
            <person name="Herter B."/>
            <person name="Rosa B.A."/>
            <person name="Cordes M."/>
            <person name="Tomlinson C."/>
            <person name="Wollam A."/>
            <person name="Palsikar V.B."/>
            <person name="Mardis E.R."/>
            <person name="Wilson R.K."/>
        </authorList>
    </citation>
    <scope>NUCLEOTIDE SEQUENCE [LARGE SCALE GENOMIC DNA]</scope>
    <source>
        <strain evidence="3">KA00683</strain>
    </source>
</reference>
<dbReference type="RefSeq" id="WP_060935175.1">
    <property type="nucleotide sequence ID" value="NZ_KQ960435.1"/>
</dbReference>